<keyword evidence="11" id="KW-0472">Membrane</keyword>
<dbReference type="Pfam" id="PF03280">
    <property type="entry name" value="Lipase_chap"/>
    <property type="match status" value="1"/>
</dbReference>
<comment type="function">
    <text evidence="1">May be involved in the folding of the extracellular lipase during its passage through the periplasm.</text>
</comment>
<comment type="similarity">
    <text evidence="3">Belongs to the lipase chaperone family.</text>
</comment>
<keyword evidence="7" id="KW-0812">Transmembrane</keyword>
<name>A0A0N8UHG5_VIBMT</name>
<evidence type="ECO:0000313" key="17">
    <source>
        <dbReference type="Proteomes" id="UP000053724"/>
    </source>
</evidence>
<keyword evidence="8" id="KW-0442">Lipid degradation</keyword>
<evidence type="ECO:0000256" key="11">
    <source>
        <dbReference type="ARBA" id="ARBA00023136"/>
    </source>
</evidence>
<dbReference type="GO" id="GO:0016042">
    <property type="term" value="P:lipid catabolic process"/>
    <property type="evidence" value="ECO:0007669"/>
    <property type="project" value="UniProtKB-KW"/>
</dbReference>
<evidence type="ECO:0000256" key="3">
    <source>
        <dbReference type="ARBA" id="ARBA00010358"/>
    </source>
</evidence>
<evidence type="ECO:0000256" key="9">
    <source>
        <dbReference type="ARBA" id="ARBA00022989"/>
    </source>
</evidence>
<evidence type="ECO:0000256" key="7">
    <source>
        <dbReference type="ARBA" id="ARBA00022692"/>
    </source>
</evidence>
<evidence type="ECO:0000256" key="6">
    <source>
        <dbReference type="ARBA" id="ARBA00022519"/>
    </source>
</evidence>
<proteinExistence type="inferred from homology"/>
<keyword evidence="9" id="KW-1133">Transmembrane helix</keyword>
<reference evidence="16 17" key="1">
    <citation type="journal article" date="2015" name="Genome Biol. Evol.">
        <title>The Dynamics of Genetic Interactions between Vibrio metoecus and Vibrio cholerae, Two Close Relatives Co-Occurring in the Environment.</title>
        <authorList>
            <person name="Orata F.D."/>
            <person name="Kirchberger P.C."/>
            <person name="Meheust R."/>
            <person name="Barlow E.J."/>
            <person name="Tarr C.L."/>
            <person name="Boucher Y."/>
        </authorList>
    </citation>
    <scope>NUCLEOTIDE SEQUENCE [LARGE SCALE GENOMIC DNA]</scope>
    <source>
        <strain evidence="16 17">08-2459</strain>
    </source>
</reference>
<evidence type="ECO:0000256" key="14">
    <source>
        <dbReference type="ARBA" id="ARBA00031542"/>
    </source>
</evidence>
<evidence type="ECO:0000313" key="16">
    <source>
        <dbReference type="EMBL" id="KQA22730.1"/>
    </source>
</evidence>
<evidence type="ECO:0000256" key="5">
    <source>
        <dbReference type="ARBA" id="ARBA00022475"/>
    </source>
</evidence>
<keyword evidence="12" id="KW-0143">Chaperone</keyword>
<dbReference type="GO" id="GO:0006457">
    <property type="term" value="P:protein folding"/>
    <property type="evidence" value="ECO:0007669"/>
    <property type="project" value="InterPro"/>
</dbReference>
<comment type="subcellular location">
    <subcellularLocation>
        <location evidence="2">Cell inner membrane</location>
        <topology evidence="2">Single-pass membrane protein</topology>
        <orientation evidence="2">Periplasmic side</orientation>
    </subcellularLocation>
</comment>
<evidence type="ECO:0000256" key="15">
    <source>
        <dbReference type="ARBA" id="ARBA00033028"/>
    </source>
</evidence>
<keyword evidence="6" id="KW-0997">Cell inner membrane</keyword>
<dbReference type="SUPFAM" id="SSF158855">
    <property type="entry name" value="Lipase chaperone-like"/>
    <property type="match status" value="1"/>
</dbReference>
<dbReference type="InterPro" id="IPR004961">
    <property type="entry name" value="Lipase_chaperone"/>
</dbReference>
<dbReference type="NCBIfam" id="NF002337">
    <property type="entry name" value="PRK01294.1-5"/>
    <property type="match status" value="1"/>
</dbReference>
<dbReference type="GO" id="GO:0051082">
    <property type="term" value="F:unfolded protein binding"/>
    <property type="evidence" value="ECO:0007669"/>
    <property type="project" value="InterPro"/>
</dbReference>
<evidence type="ECO:0000256" key="1">
    <source>
        <dbReference type="ARBA" id="ARBA00003280"/>
    </source>
</evidence>
<dbReference type="PATRIC" id="fig|1481663.8.peg.2774"/>
<keyword evidence="5" id="KW-1003">Cell membrane</keyword>
<evidence type="ECO:0000256" key="12">
    <source>
        <dbReference type="ARBA" id="ARBA00023186"/>
    </source>
</evidence>
<evidence type="ECO:0000256" key="4">
    <source>
        <dbReference type="ARBA" id="ARBA00019692"/>
    </source>
</evidence>
<dbReference type="RefSeq" id="WP_055028303.1">
    <property type="nucleotide sequence ID" value="NZ_CP035689.1"/>
</dbReference>
<comment type="caution">
    <text evidence="16">The sequence shown here is derived from an EMBL/GenBank/DDBJ whole genome shotgun (WGS) entry which is preliminary data.</text>
</comment>
<gene>
    <name evidence="16" type="ORF">AAY55_15620</name>
</gene>
<sequence>MKKIVWSVGALVTLGALCAIFGLSGSTLTPALGTLSQEDIQPDQSSPRDLLEFFLSGMGESSLPAIKQQVQEYEQQTQGLLLDGDVFARYVDYKTAVAELSFPDVDGGLTGQAWWQLHQALLELQAQYFTVEQRALFAEENQLRELAIQKRLIHEQYGQGELADKVWQEVLSEQPDFIQRSEGRAQLLPQLMEAEQGDAQQRYLTRVSLVGEQAAQRLATLDETRDDFTQQFEQYYQQRAVILARADLSSHEQNTQIQQLREQRFAPEQWRRIDALERLKDSGE</sequence>
<dbReference type="EMBL" id="LCUF01000026">
    <property type="protein sequence ID" value="KQA22730.1"/>
    <property type="molecule type" value="Genomic_DNA"/>
</dbReference>
<evidence type="ECO:0000256" key="2">
    <source>
        <dbReference type="ARBA" id="ARBA00004383"/>
    </source>
</evidence>
<evidence type="ECO:0000256" key="8">
    <source>
        <dbReference type="ARBA" id="ARBA00022963"/>
    </source>
</evidence>
<dbReference type="GO" id="GO:0005886">
    <property type="term" value="C:plasma membrane"/>
    <property type="evidence" value="ECO:0007669"/>
    <property type="project" value="UniProtKB-SubCell"/>
</dbReference>
<accession>A0A0N8UHG5</accession>
<keyword evidence="10" id="KW-0443">Lipid metabolism</keyword>
<protein>
    <recommendedName>
        <fullName evidence="4">Lipase chaperone</fullName>
    </recommendedName>
    <alternativeName>
        <fullName evidence="15">Lipase foldase</fullName>
    </alternativeName>
    <alternativeName>
        <fullName evidence="13">Lipase helper protein</fullName>
    </alternativeName>
    <alternativeName>
        <fullName evidence="14">Lipase modulator</fullName>
    </alternativeName>
</protein>
<dbReference type="AlphaFoldDB" id="A0A0N8UHG5"/>
<evidence type="ECO:0000256" key="10">
    <source>
        <dbReference type="ARBA" id="ARBA00023098"/>
    </source>
</evidence>
<dbReference type="Proteomes" id="UP000053724">
    <property type="component" value="Unassembled WGS sequence"/>
</dbReference>
<evidence type="ECO:0000256" key="13">
    <source>
        <dbReference type="ARBA" id="ARBA00030948"/>
    </source>
</evidence>
<organism evidence="16 17">
    <name type="scientific">Vibrio metoecus</name>
    <dbReference type="NCBI Taxonomy" id="1481663"/>
    <lineage>
        <taxon>Bacteria</taxon>
        <taxon>Pseudomonadati</taxon>
        <taxon>Pseudomonadota</taxon>
        <taxon>Gammaproteobacteria</taxon>
        <taxon>Vibrionales</taxon>
        <taxon>Vibrionaceae</taxon>
        <taxon>Vibrio</taxon>
    </lineage>
</organism>